<proteinExistence type="predicted"/>
<reference evidence="1" key="3">
    <citation type="submission" date="2023-05" db="EMBL/GenBank/DDBJ databases">
        <authorList>
            <person name="Smith C.H."/>
        </authorList>
    </citation>
    <scope>NUCLEOTIDE SEQUENCE</scope>
    <source>
        <strain evidence="1">CHS0354</strain>
        <tissue evidence="1">Mantle</tissue>
    </source>
</reference>
<dbReference type="EMBL" id="JAEAOA010001593">
    <property type="protein sequence ID" value="KAK3586981.1"/>
    <property type="molecule type" value="Genomic_DNA"/>
</dbReference>
<comment type="caution">
    <text evidence="1">The sequence shown here is derived from an EMBL/GenBank/DDBJ whole genome shotgun (WGS) entry which is preliminary data.</text>
</comment>
<organism evidence="1 2">
    <name type="scientific">Potamilus streckersoni</name>
    <dbReference type="NCBI Taxonomy" id="2493646"/>
    <lineage>
        <taxon>Eukaryota</taxon>
        <taxon>Metazoa</taxon>
        <taxon>Spiralia</taxon>
        <taxon>Lophotrochozoa</taxon>
        <taxon>Mollusca</taxon>
        <taxon>Bivalvia</taxon>
        <taxon>Autobranchia</taxon>
        <taxon>Heteroconchia</taxon>
        <taxon>Palaeoheterodonta</taxon>
        <taxon>Unionida</taxon>
        <taxon>Unionoidea</taxon>
        <taxon>Unionidae</taxon>
        <taxon>Ambleminae</taxon>
        <taxon>Lampsilini</taxon>
        <taxon>Potamilus</taxon>
    </lineage>
</organism>
<evidence type="ECO:0000313" key="2">
    <source>
        <dbReference type="Proteomes" id="UP001195483"/>
    </source>
</evidence>
<protein>
    <submittedName>
        <fullName evidence="1">Uncharacterized protein</fullName>
    </submittedName>
</protein>
<sequence>MAFQGKDQERQVIQLNMRKISLYNIYQALLYGTKQLMTNSREVNTDGTCTDSFARKDGLLRDWWNGCLSVCKISLLLENLKKYNFITCLYKGVN</sequence>
<reference evidence="1" key="1">
    <citation type="journal article" date="2021" name="Genome Biol. Evol.">
        <title>A High-Quality Reference Genome for a Parasitic Bivalve with Doubly Uniparental Inheritance (Bivalvia: Unionida).</title>
        <authorList>
            <person name="Smith C.H."/>
        </authorList>
    </citation>
    <scope>NUCLEOTIDE SEQUENCE</scope>
    <source>
        <strain evidence="1">CHS0354</strain>
    </source>
</reference>
<reference evidence="1" key="2">
    <citation type="journal article" date="2021" name="Genome Biol. Evol.">
        <title>Developing a high-quality reference genome for a parasitic bivalve with doubly uniparental inheritance (Bivalvia: Unionida).</title>
        <authorList>
            <person name="Smith C.H."/>
        </authorList>
    </citation>
    <scope>NUCLEOTIDE SEQUENCE</scope>
    <source>
        <strain evidence="1">CHS0354</strain>
        <tissue evidence="1">Mantle</tissue>
    </source>
</reference>
<dbReference type="AlphaFoldDB" id="A0AAE0VR69"/>
<keyword evidence="2" id="KW-1185">Reference proteome</keyword>
<accession>A0AAE0VR69</accession>
<dbReference type="Proteomes" id="UP001195483">
    <property type="component" value="Unassembled WGS sequence"/>
</dbReference>
<evidence type="ECO:0000313" key="1">
    <source>
        <dbReference type="EMBL" id="KAK3586981.1"/>
    </source>
</evidence>
<gene>
    <name evidence="1" type="ORF">CHS0354_026697</name>
</gene>
<name>A0AAE0VR69_9BIVA</name>